<accession>A0A653P7T4</accession>
<proteinExistence type="predicted"/>
<dbReference type="AlphaFoldDB" id="A0A653P7T4"/>
<evidence type="ECO:0000313" key="1">
    <source>
        <dbReference type="EMBL" id="VXB25783.1"/>
    </source>
</evidence>
<dbReference type="Proteomes" id="UP000433089">
    <property type="component" value="Unassembled WGS sequence"/>
</dbReference>
<sequence length="160" mass="18298">MNENNLIITKVIEKLHRQQEKGLQKYGVEVETSSHDLKGWLRHAQEEAIDFATYLETAIQLLEEQVNSKDEEMKFYEVNEPYYALIKAKNDENAMTIYTDVVADDDGGLSEEITEVTEAYATIIYSRVNGEDNNVIPVKEVLEHLTSEEEMVLIIDGSLI</sequence>
<gene>
    <name evidence="1" type="ORF">BACI348_40302</name>
</gene>
<organism evidence="1 2">
    <name type="scientific">Bacillus altitudinis</name>
    <dbReference type="NCBI Taxonomy" id="293387"/>
    <lineage>
        <taxon>Bacteria</taxon>
        <taxon>Bacillati</taxon>
        <taxon>Bacillota</taxon>
        <taxon>Bacilli</taxon>
        <taxon>Bacillales</taxon>
        <taxon>Bacillaceae</taxon>
        <taxon>Bacillus</taxon>
    </lineage>
</organism>
<name>A0A653P7T4_BACAB</name>
<reference evidence="1 2" key="1">
    <citation type="submission" date="2019-10" db="EMBL/GenBank/DDBJ databases">
        <authorList>
            <person name="Karimi E."/>
        </authorList>
    </citation>
    <scope>NUCLEOTIDE SEQUENCE [LARGE SCALE GENOMIC DNA]</scope>
    <source>
        <strain evidence="1">Bacillus sp. 348</strain>
    </source>
</reference>
<dbReference type="RefSeq" id="WP_164071264.1">
    <property type="nucleotide sequence ID" value="NZ_CP012329.1"/>
</dbReference>
<protein>
    <submittedName>
        <fullName evidence="1">Uncharacterized protein</fullName>
    </submittedName>
</protein>
<evidence type="ECO:0000313" key="2">
    <source>
        <dbReference type="Proteomes" id="UP000433089"/>
    </source>
</evidence>
<dbReference type="EMBL" id="CABWLH010000009">
    <property type="protein sequence ID" value="VXB25783.1"/>
    <property type="molecule type" value="Genomic_DNA"/>
</dbReference>